<dbReference type="OrthoDB" id="42889at2759"/>
<dbReference type="AlphaFoldDB" id="A0A835VD10"/>
<comment type="caution">
    <text evidence="1">The sequence shown here is derived from an EMBL/GenBank/DDBJ whole genome shotgun (WGS) entry which is preliminary data.</text>
</comment>
<protein>
    <submittedName>
        <fullName evidence="1">Uncharacterized protein</fullName>
    </submittedName>
</protein>
<proteinExistence type="predicted"/>
<evidence type="ECO:0000313" key="1">
    <source>
        <dbReference type="EMBL" id="KAG0496149.1"/>
    </source>
</evidence>
<sequence>MSRLVTRRNLYGGFCYGNGRRGWHGKKHAEIGRVNGREGRRKGAPTLFRRHLGARAVQLGSRGRRQDVR</sequence>
<gene>
    <name evidence="1" type="ORF">HPP92_000840</name>
</gene>
<name>A0A835VD10_VANPL</name>
<accession>A0A835VD10</accession>
<evidence type="ECO:0000313" key="2">
    <source>
        <dbReference type="Proteomes" id="UP000636800"/>
    </source>
</evidence>
<dbReference type="Proteomes" id="UP000636800">
    <property type="component" value="Chromosome 1"/>
</dbReference>
<dbReference type="EMBL" id="JADCNL010000001">
    <property type="protein sequence ID" value="KAG0496149.1"/>
    <property type="molecule type" value="Genomic_DNA"/>
</dbReference>
<reference evidence="1 2" key="1">
    <citation type="journal article" date="2020" name="Nat. Food">
        <title>A phased Vanilla planifolia genome enables genetic improvement of flavour and production.</title>
        <authorList>
            <person name="Hasing T."/>
            <person name="Tang H."/>
            <person name="Brym M."/>
            <person name="Khazi F."/>
            <person name="Huang T."/>
            <person name="Chambers A.H."/>
        </authorList>
    </citation>
    <scope>NUCLEOTIDE SEQUENCE [LARGE SCALE GENOMIC DNA]</scope>
    <source>
        <tissue evidence="1">Leaf</tissue>
    </source>
</reference>
<keyword evidence="2" id="KW-1185">Reference proteome</keyword>
<organism evidence="1 2">
    <name type="scientific">Vanilla planifolia</name>
    <name type="common">Vanilla</name>
    <dbReference type="NCBI Taxonomy" id="51239"/>
    <lineage>
        <taxon>Eukaryota</taxon>
        <taxon>Viridiplantae</taxon>
        <taxon>Streptophyta</taxon>
        <taxon>Embryophyta</taxon>
        <taxon>Tracheophyta</taxon>
        <taxon>Spermatophyta</taxon>
        <taxon>Magnoliopsida</taxon>
        <taxon>Liliopsida</taxon>
        <taxon>Asparagales</taxon>
        <taxon>Orchidaceae</taxon>
        <taxon>Vanilloideae</taxon>
        <taxon>Vanilleae</taxon>
        <taxon>Vanilla</taxon>
    </lineage>
</organism>